<keyword evidence="1" id="KW-0863">Zinc-finger</keyword>
<dbReference type="OrthoDB" id="2687452at2759"/>
<evidence type="ECO:0000256" key="1">
    <source>
        <dbReference type="PROSITE-ProRule" id="PRU00042"/>
    </source>
</evidence>
<dbReference type="AlphaFoldDB" id="A0A9Q0MXE3"/>
<dbReference type="PROSITE" id="PS00028">
    <property type="entry name" value="ZINC_FINGER_C2H2_1"/>
    <property type="match status" value="1"/>
</dbReference>
<feature type="domain" description="C2H2-type" evidence="2">
    <location>
        <begin position="25"/>
        <end position="55"/>
    </location>
</feature>
<dbReference type="InterPro" id="IPR036236">
    <property type="entry name" value="Znf_C2H2_sf"/>
</dbReference>
<comment type="caution">
    <text evidence="3">The sequence shown here is derived from an EMBL/GenBank/DDBJ whole genome shotgun (WGS) entry which is preliminary data.</text>
</comment>
<dbReference type="EMBL" id="WJQU01000003">
    <property type="protein sequence ID" value="KAJ6639019.1"/>
    <property type="molecule type" value="Genomic_DNA"/>
</dbReference>
<protein>
    <submittedName>
        <fullName evidence="3">Zinc finger and BTB domain-containing protein 22</fullName>
    </submittedName>
</protein>
<dbReference type="Pfam" id="PF00096">
    <property type="entry name" value="zf-C2H2"/>
    <property type="match status" value="1"/>
</dbReference>
<dbReference type="PROSITE" id="PS50157">
    <property type="entry name" value="ZINC_FINGER_C2H2_2"/>
    <property type="match status" value="1"/>
</dbReference>
<dbReference type="InterPro" id="IPR013087">
    <property type="entry name" value="Znf_C2H2_type"/>
</dbReference>
<evidence type="ECO:0000313" key="4">
    <source>
        <dbReference type="Proteomes" id="UP001151699"/>
    </source>
</evidence>
<accession>A0A9Q0MXE3</accession>
<dbReference type="GO" id="GO:0008270">
    <property type="term" value="F:zinc ion binding"/>
    <property type="evidence" value="ECO:0007669"/>
    <property type="project" value="UniProtKB-KW"/>
</dbReference>
<name>A0A9Q0MXE3_9DIPT</name>
<proteinExistence type="predicted"/>
<keyword evidence="1" id="KW-0479">Metal-binding</keyword>
<evidence type="ECO:0000313" key="3">
    <source>
        <dbReference type="EMBL" id="KAJ6639019.1"/>
    </source>
</evidence>
<gene>
    <name evidence="3" type="primary">ZBTB22</name>
    <name evidence="3" type="ORF">Bhyg_11758</name>
</gene>
<organism evidence="3 4">
    <name type="scientific">Pseudolycoriella hygida</name>
    <dbReference type="NCBI Taxonomy" id="35572"/>
    <lineage>
        <taxon>Eukaryota</taxon>
        <taxon>Metazoa</taxon>
        <taxon>Ecdysozoa</taxon>
        <taxon>Arthropoda</taxon>
        <taxon>Hexapoda</taxon>
        <taxon>Insecta</taxon>
        <taxon>Pterygota</taxon>
        <taxon>Neoptera</taxon>
        <taxon>Endopterygota</taxon>
        <taxon>Diptera</taxon>
        <taxon>Nematocera</taxon>
        <taxon>Sciaroidea</taxon>
        <taxon>Sciaridae</taxon>
        <taxon>Pseudolycoriella</taxon>
    </lineage>
</organism>
<dbReference type="Gene3D" id="3.30.160.60">
    <property type="entry name" value="Classic Zinc Finger"/>
    <property type="match status" value="1"/>
</dbReference>
<evidence type="ECO:0000259" key="2">
    <source>
        <dbReference type="PROSITE" id="PS50157"/>
    </source>
</evidence>
<dbReference type="Proteomes" id="UP001151699">
    <property type="component" value="Chromosome X"/>
</dbReference>
<keyword evidence="1" id="KW-0862">Zinc</keyword>
<feature type="non-terminal residue" evidence="3">
    <location>
        <position position="108"/>
    </location>
</feature>
<sequence>MCASSFNQEALLKKHIQRHIDGRYMACPMPNCNKAFSIKHHLTKHLRNAHANKTSPSSPPRRISGKRAISASGRHLGKTSRTLVASVLLNFVVRFHMVIKIGDLEIHL</sequence>
<dbReference type="SUPFAM" id="SSF57667">
    <property type="entry name" value="beta-beta-alpha zinc fingers"/>
    <property type="match status" value="1"/>
</dbReference>
<keyword evidence="4" id="KW-1185">Reference proteome</keyword>
<reference evidence="3" key="1">
    <citation type="submission" date="2022-07" db="EMBL/GenBank/DDBJ databases">
        <authorList>
            <person name="Trinca V."/>
            <person name="Uliana J.V.C."/>
            <person name="Torres T.T."/>
            <person name="Ward R.J."/>
            <person name="Monesi N."/>
        </authorList>
    </citation>
    <scope>NUCLEOTIDE SEQUENCE</scope>
    <source>
        <strain evidence="3">HSMRA1968</strain>
        <tissue evidence="3">Whole embryos</tissue>
    </source>
</reference>